<protein>
    <submittedName>
        <fullName evidence="1">Uncharacterized protein</fullName>
    </submittedName>
</protein>
<proteinExistence type="predicted"/>
<organism evidence="1 2">
    <name type="scientific">Sphaeroforma arctica JP610</name>
    <dbReference type="NCBI Taxonomy" id="667725"/>
    <lineage>
        <taxon>Eukaryota</taxon>
        <taxon>Ichthyosporea</taxon>
        <taxon>Ichthyophonida</taxon>
        <taxon>Sphaeroforma</taxon>
    </lineage>
</organism>
<dbReference type="GeneID" id="25917905"/>
<gene>
    <name evidence="1" type="ORF">SARC_17401</name>
</gene>
<evidence type="ECO:0000313" key="1">
    <source>
        <dbReference type="EMBL" id="KNC70075.1"/>
    </source>
</evidence>
<dbReference type="EMBL" id="KQ252225">
    <property type="protein sequence ID" value="KNC70075.1"/>
    <property type="molecule type" value="Genomic_DNA"/>
</dbReference>
<evidence type="ECO:0000313" key="2">
    <source>
        <dbReference type="Proteomes" id="UP000054560"/>
    </source>
</evidence>
<keyword evidence="2" id="KW-1185">Reference proteome</keyword>
<sequence>ISPPSVALTRLQETTTATTRSCDEVIATPTHPVTRANELVGIYAYDNTDAQSDEQASNAARRRVQRLVAINRSCDGKWLEAQQLIGYTEAPAGTKVFQIGLVSVCVEGLT</sequence>
<dbReference type="Proteomes" id="UP000054560">
    <property type="component" value="Unassembled WGS sequence"/>
</dbReference>
<reference evidence="1 2" key="1">
    <citation type="submission" date="2011-02" db="EMBL/GenBank/DDBJ databases">
        <title>The Genome Sequence of Sphaeroforma arctica JP610.</title>
        <authorList>
            <consortium name="The Broad Institute Genome Sequencing Platform"/>
            <person name="Russ C."/>
            <person name="Cuomo C."/>
            <person name="Young S.K."/>
            <person name="Zeng Q."/>
            <person name="Gargeya S."/>
            <person name="Alvarado L."/>
            <person name="Berlin A."/>
            <person name="Chapman S.B."/>
            <person name="Chen Z."/>
            <person name="Freedman E."/>
            <person name="Gellesch M."/>
            <person name="Goldberg J."/>
            <person name="Griggs A."/>
            <person name="Gujja S."/>
            <person name="Heilman E."/>
            <person name="Heiman D."/>
            <person name="Howarth C."/>
            <person name="Mehta T."/>
            <person name="Neiman D."/>
            <person name="Pearson M."/>
            <person name="Roberts A."/>
            <person name="Saif S."/>
            <person name="Shea T."/>
            <person name="Shenoy N."/>
            <person name="Sisk P."/>
            <person name="Stolte C."/>
            <person name="Sykes S."/>
            <person name="White J."/>
            <person name="Yandava C."/>
            <person name="Burger G."/>
            <person name="Gray M.W."/>
            <person name="Holland P.W.H."/>
            <person name="King N."/>
            <person name="Lang F.B.F."/>
            <person name="Roger A.J."/>
            <person name="Ruiz-Trillo I."/>
            <person name="Haas B."/>
            <person name="Nusbaum C."/>
            <person name="Birren B."/>
        </authorList>
    </citation>
    <scope>NUCLEOTIDE SEQUENCE [LARGE SCALE GENOMIC DNA]</scope>
    <source>
        <strain evidence="1 2">JP610</strain>
    </source>
</reference>
<dbReference type="AlphaFoldDB" id="A0A0L0F040"/>
<dbReference type="RefSeq" id="XP_014143977.1">
    <property type="nucleotide sequence ID" value="XM_014288502.1"/>
</dbReference>
<accession>A0A0L0F040</accession>
<name>A0A0L0F040_9EUKA</name>
<feature type="non-terminal residue" evidence="1">
    <location>
        <position position="1"/>
    </location>
</feature>